<sequence length="84" mass="9251">MKIMPEKIIANIHILTARTLFFIPYLSIVQDVEKGNKNPAIPAMVSNSPSDVAKLTPNMGKDIGTIESIMPTYKNLECFASLSK</sequence>
<proteinExistence type="predicted"/>
<dbReference type="HOGENOM" id="CLU_2519581_0_0_2"/>
<name>R9T492_METII</name>
<dbReference type="InParanoid" id="R9T492"/>
<dbReference type="RefSeq" id="WP_020448237.1">
    <property type="nucleotide sequence ID" value="NC_021353.1"/>
</dbReference>
<protein>
    <submittedName>
        <fullName evidence="1">Uncharacterized protein</fullName>
    </submittedName>
</protein>
<reference evidence="1 2" key="1">
    <citation type="journal article" date="2013" name="Genome Announc.">
        <title>Genome sequence of 'Candidatus Methanomassiliicoccus intestinalis' Issoire-Mx1, a third thermoplasmatales-related methanogenic archaeon from human feces.</title>
        <authorList>
            <person name="Borrel G."/>
            <person name="Harris H.M."/>
            <person name="Parisot N."/>
            <person name="Gaci N."/>
            <person name="Tottey W."/>
            <person name="Mihajlovski A."/>
            <person name="Deane J."/>
            <person name="Gribaldo S."/>
            <person name="Bardot O."/>
            <person name="Peyretaillade E."/>
            <person name="Peyret P."/>
            <person name="O'Toole P.W."/>
            <person name="Brugere J.F."/>
        </authorList>
    </citation>
    <scope>NUCLEOTIDE SEQUENCE [LARGE SCALE GENOMIC DNA]</scope>
    <source>
        <strain evidence="1 2">Issoire-Mx1</strain>
    </source>
</reference>
<evidence type="ECO:0000313" key="2">
    <source>
        <dbReference type="Proteomes" id="UP000014070"/>
    </source>
</evidence>
<evidence type="ECO:0000313" key="1">
    <source>
        <dbReference type="EMBL" id="AGN25712.1"/>
    </source>
</evidence>
<dbReference type="GeneID" id="41322753"/>
<dbReference type="EMBL" id="CP005934">
    <property type="protein sequence ID" value="AGN25712.1"/>
    <property type="molecule type" value="Genomic_DNA"/>
</dbReference>
<organism evidence="1 2">
    <name type="scientific">Methanomassiliicoccus intestinalis (strain Issoire-Mx1)</name>
    <dbReference type="NCBI Taxonomy" id="1295009"/>
    <lineage>
        <taxon>Archaea</taxon>
        <taxon>Methanobacteriati</taxon>
        <taxon>Thermoplasmatota</taxon>
        <taxon>Thermoplasmata</taxon>
        <taxon>Methanomassiliicoccales</taxon>
        <taxon>Methanomassiliicoccaceae</taxon>
        <taxon>Methanomassiliicoccus</taxon>
    </lineage>
</organism>
<accession>R9T492</accession>
<dbReference type="AlphaFoldDB" id="R9T492"/>
<keyword evidence="2" id="KW-1185">Reference proteome</keyword>
<dbReference type="KEGG" id="mer:MMINT_03170"/>
<gene>
    <name evidence="1" type="ORF">MMINT_03170</name>
</gene>
<dbReference type="Proteomes" id="UP000014070">
    <property type="component" value="Chromosome"/>
</dbReference>